<keyword evidence="2" id="KW-1185">Reference proteome</keyword>
<proteinExistence type="predicted"/>
<organism evidence="1 2">
    <name type="scientific">Vararia minispora EC-137</name>
    <dbReference type="NCBI Taxonomy" id="1314806"/>
    <lineage>
        <taxon>Eukaryota</taxon>
        <taxon>Fungi</taxon>
        <taxon>Dikarya</taxon>
        <taxon>Basidiomycota</taxon>
        <taxon>Agaricomycotina</taxon>
        <taxon>Agaricomycetes</taxon>
        <taxon>Russulales</taxon>
        <taxon>Lachnocladiaceae</taxon>
        <taxon>Vararia</taxon>
    </lineage>
</organism>
<protein>
    <submittedName>
        <fullName evidence="1">DNA glycosylase</fullName>
    </submittedName>
</protein>
<reference evidence="1" key="1">
    <citation type="submission" date="2021-02" db="EMBL/GenBank/DDBJ databases">
        <authorList>
            <consortium name="DOE Joint Genome Institute"/>
            <person name="Ahrendt S."/>
            <person name="Looney B.P."/>
            <person name="Miyauchi S."/>
            <person name="Morin E."/>
            <person name="Drula E."/>
            <person name="Courty P.E."/>
            <person name="Chicoki N."/>
            <person name="Fauchery L."/>
            <person name="Kohler A."/>
            <person name="Kuo A."/>
            <person name="Labutti K."/>
            <person name="Pangilinan J."/>
            <person name="Lipzen A."/>
            <person name="Riley R."/>
            <person name="Andreopoulos W."/>
            <person name="He G."/>
            <person name="Johnson J."/>
            <person name="Barry K.W."/>
            <person name="Grigoriev I.V."/>
            <person name="Nagy L."/>
            <person name="Hibbett D."/>
            <person name="Henrissat B."/>
            <person name="Matheny P.B."/>
            <person name="Labbe J."/>
            <person name="Martin F."/>
        </authorList>
    </citation>
    <scope>NUCLEOTIDE SEQUENCE</scope>
    <source>
        <strain evidence="1">EC-137</strain>
    </source>
</reference>
<dbReference type="Proteomes" id="UP000814128">
    <property type="component" value="Unassembled WGS sequence"/>
</dbReference>
<sequence>MDRKQLRLHGPDVVSSRPFPLDSDLHTTPSTPPLQTKRQRNIATFHDQTPFPNHASPTQQEASRVHTILVQAHPQYVGRPRAPVEADGNAAATCGKVANVLDALIGTILSQNTSARNSTAAKAGLDAVFGLHDFASIVSAPREAVESAIRPGGLASRKAAAIQGLLRAVHERHGAYSLQHLTELSDADATAELVSYAGVGPKTAACVLAFSLGRDAFAVDTHVFRLSRLLGWVPTAADRVRAQAHLEARLPAALKYDLHVLMVAHGRTCKGCKAVGARGTPCVLKAYLREQRKKRS</sequence>
<reference evidence="1" key="2">
    <citation type="journal article" date="2022" name="New Phytol.">
        <title>Evolutionary transition to the ectomycorrhizal habit in the genomes of a hyperdiverse lineage of mushroom-forming fungi.</title>
        <authorList>
            <person name="Looney B."/>
            <person name="Miyauchi S."/>
            <person name="Morin E."/>
            <person name="Drula E."/>
            <person name="Courty P.E."/>
            <person name="Kohler A."/>
            <person name="Kuo A."/>
            <person name="LaButti K."/>
            <person name="Pangilinan J."/>
            <person name="Lipzen A."/>
            <person name="Riley R."/>
            <person name="Andreopoulos W."/>
            <person name="He G."/>
            <person name="Johnson J."/>
            <person name="Nolan M."/>
            <person name="Tritt A."/>
            <person name="Barry K.W."/>
            <person name="Grigoriev I.V."/>
            <person name="Nagy L.G."/>
            <person name="Hibbett D."/>
            <person name="Henrissat B."/>
            <person name="Matheny P.B."/>
            <person name="Labbe J."/>
            <person name="Martin F.M."/>
        </authorList>
    </citation>
    <scope>NUCLEOTIDE SEQUENCE</scope>
    <source>
        <strain evidence="1">EC-137</strain>
    </source>
</reference>
<accession>A0ACB8Q8L3</accession>
<comment type="caution">
    <text evidence="1">The sequence shown here is derived from an EMBL/GenBank/DDBJ whole genome shotgun (WGS) entry which is preliminary data.</text>
</comment>
<name>A0ACB8Q8L3_9AGAM</name>
<evidence type="ECO:0000313" key="1">
    <source>
        <dbReference type="EMBL" id="KAI0028005.1"/>
    </source>
</evidence>
<dbReference type="EMBL" id="MU273805">
    <property type="protein sequence ID" value="KAI0028005.1"/>
    <property type="molecule type" value="Genomic_DNA"/>
</dbReference>
<evidence type="ECO:0000313" key="2">
    <source>
        <dbReference type="Proteomes" id="UP000814128"/>
    </source>
</evidence>
<gene>
    <name evidence="1" type="ORF">K488DRAFT_80898</name>
</gene>